<sequence length="155" mass="17865">MHPNAQLIERFYQAFQQLDGAAMAACYHPEVVFDDPVFIGLRGEEAGDMWKMLCARAKRFSLEFDEVRADEQGGSAHWVATYEFSKTGNMVVNDIRATFEFRDGKIVRHRDVFDLWRWSRQALGLKGVLLGWLPPVQASIRKQARASLEAYRRRA</sequence>
<feature type="domain" description="SnoaL-like" evidence="1">
    <location>
        <begin position="8"/>
        <end position="109"/>
    </location>
</feature>
<gene>
    <name evidence="2" type="ORF">FNU76_20750</name>
</gene>
<protein>
    <submittedName>
        <fullName evidence="2">Nuclear transport factor 2 family protein</fullName>
    </submittedName>
</protein>
<dbReference type="RefSeq" id="WP_144279967.1">
    <property type="nucleotide sequence ID" value="NZ_CP041730.1"/>
</dbReference>
<keyword evidence="3" id="KW-1185">Reference proteome</keyword>
<evidence type="ECO:0000313" key="2">
    <source>
        <dbReference type="EMBL" id="QDQ28584.1"/>
    </source>
</evidence>
<dbReference type="Proteomes" id="UP000317550">
    <property type="component" value="Chromosome"/>
</dbReference>
<dbReference type="SUPFAM" id="SSF54427">
    <property type="entry name" value="NTF2-like"/>
    <property type="match status" value="1"/>
</dbReference>
<accession>A0A516SKA9</accession>
<dbReference type="AlphaFoldDB" id="A0A516SKA9"/>
<dbReference type="InterPro" id="IPR037401">
    <property type="entry name" value="SnoaL-like"/>
</dbReference>
<dbReference type="KEGG" id="cari:FNU76_20750"/>
<dbReference type="InterPro" id="IPR032710">
    <property type="entry name" value="NTF2-like_dom_sf"/>
</dbReference>
<dbReference type="EMBL" id="CP041730">
    <property type="protein sequence ID" value="QDQ28584.1"/>
    <property type="molecule type" value="Genomic_DNA"/>
</dbReference>
<dbReference type="OrthoDB" id="391735at2"/>
<dbReference type="Pfam" id="PF12680">
    <property type="entry name" value="SnoaL_2"/>
    <property type="match status" value="1"/>
</dbReference>
<organism evidence="2 3">
    <name type="scientific">Chitinimonas arctica</name>
    <dbReference type="NCBI Taxonomy" id="2594795"/>
    <lineage>
        <taxon>Bacteria</taxon>
        <taxon>Pseudomonadati</taxon>
        <taxon>Pseudomonadota</taxon>
        <taxon>Betaproteobacteria</taxon>
        <taxon>Neisseriales</taxon>
        <taxon>Chitinibacteraceae</taxon>
        <taxon>Chitinimonas</taxon>
    </lineage>
</organism>
<dbReference type="Gene3D" id="3.10.450.50">
    <property type="match status" value="1"/>
</dbReference>
<proteinExistence type="predicted"/>
<reference evidence="3" key="1">
    <citation type="submission" date="2019-07" db="EMBL/GenBank/DDBJ databases">
        <title>Chitinimonas sp. nov., isolated from Ny-Alesund, arctica soil.</title>
        <authorList>
            <person name="Xu Q."/>
            <person name="Peng F."/>
        </authorList>
    </citation>
    <scope>NUCLEOTIDE SEQUENCE [LARGE SCALE GENOMIC DNA]</scope>
    <source>
        <strain evidence="3">R3-44</strain>
    </source>
</reference>
<name>A0A516SKA9_9NEIS</name>
<evidence type="ECO:0000259" key="1">
    <source>
        <dbReference type="Pfam" id="PF12680"/>
    </source>
</evidence>
<evidence type="ECO:0000313" key="3">
    <source>
        <dbReference type="Proteomes" id="UP000317550"/>
    </source>
</evidence>